<organism evidence="1">
    <name type="scientific">marine sediment metagenome</name>
    <dbReference type="NCBI Taxonomy" id="412755"/>
    <lineage>
        <taxon>unclassified sequences</taxon>
        <taxon>metagenomes</taxon>
        <taxon>ecological metagenomes</taxon>
    </lineage>
</organism>
<evidence type="ECO:0000313" key="1">
    <source>
        <dbReference type="EMBL" id="KKN13638.1"/>
    </source>
</evidence>
<accession>A0A0F9R874</accession>
<reference evidence="1" key="1">
    <citation type="journal article" date="2015" name="Nature">
        <title>Complex archaea that bridge the gap between prokaryotes and eukaryotes.</title>
        <authorList>
            <person name="Spang A."/>
            <person name="Saw J.H."/>
            <person name="Jorgensen S.L."/>
            <person name="Zaremba-Niedzwiedzka K."/>
            <person name="Martijn J."/>
            <person name="Lind A.E."/>
            <person name="van Eijk R."/>
            <person name="Schleper C."/>
            <person name="Guy L."/>
            <person name="Ettema T.J."/>
        </authorList>
    </citation>
    <scope>NUCLEOTIDE SEQUENCE</scope>
</reference>
<name>A0A0F9R874_9ZZZZ</name>
<comment type="caution">
    <text evidence="1">The sequence shown here is derived from an EMBL/GenBank/DDBJ whole genome shotgun (WGS) entry which is preliminary data.</text>
</comment>
<sequence>MKARKKNLEEKRIHLEEVTHNFFSKWYRLVLRWTFRNMIRMADELRDNSDFGHSLCGCYVDDINNTLCGWHWLDAYLN</sequence>
<dbReference type="EMBL" id="LAZR01003901">
    <property type="protein sequence ID" value="KKN13638.1"/>
    <property type="molecule type" value="Genomic_DNA"/>
</dbReference>
<gene>
    <name evidence="1" type="ORF">LCGC14_1004460</name>
</gene>
<protein>
    <submittedName>
        <fullName evidence="1">Uncharacterized protein</fullName>
    </submittedName>
</protein>
<proteinExistence type="predicted"/>
<dbReference type="AlphaFoldDB" id="A0A0F9R874"/>